<reference evidence="2 3" key="1">
    <citation type="submission" date="2017-12" db="EMBL/GenBank/DDBJ databases">
        <title>Hemimetabolous genomes reveal molecular basis of termite eusociality.</title>
        <authorList>
            <person name="Harrison M.C."/>
            <person name="Jongepier E."/>
            <person name="Robertson H.M."/>
            <person name="Arning N."/>
            <person name="Bitard-Feildel T."/>
            <person name="Chao H."/>
            <person name="Childers C.P."/>
            <person name="Dinh H."/>
            <person name="Doddapaneni H."/>
            <person name="Dugan S."/>
            <person name="Gowin J."/>
            <person name="Greiner C."/>
            <person name="Han Y."/>
            <person name="Hu H."/>
            <person name="Hughes D.S.T."/>
            <person name="Huylmans A.-K."/>
            <person name="Kemena C."/>
            <person name="Kremer L.P.M."/>
            <person name="Lee S.L."/>
            <person name="Lopez-Ezquerra A."/>
            <person name="Mallet L."/>
            <person name="Monroy-Kuhn J.M."/>
            <person name="Moser A."/>
            <person name="Murali S.C."/>
            <person name="Muzny D.M."/>
            <person name="Otani S."/>
            <person name="Piulachs M.-D."/>
            <person name="Poelchau M."/>
            <person name="Qu J."/>
            <person name="Schaub F."/>
            <person name="Wada-Katsumata A."/>
            <person name="Worley K.C."/>
            <person name="Xie Q."/>
            <person name="Ylla G."/>
            <person name="Poulsen M."/>
            <person name="Gibbs R.A."/>
            <person name="Schal C."/>
            <person name="Richards S."/>
            <person name="Belles X."/>
            <person name="Korb J."/>
            <person name="Bornberg-Bauer E."/>
        </authorList>
    </citation>
    <scope>NUCLEOTIDE SEQUENCE [LARGE SCALE GENOMIC DNA]</scope>
    <source>
        <tissue evidence="2">Whole body</tissue>
    </source>
</reference>
<dbReference type="EMBL" id="NEVH01013984">
    <property type="protein sequence ID" value="PNF27943.1"/>
    <property type="molecule type" value="Genomic_DNA"/>
</dbReference>
<proteinExistence type="predicted"/>
<evidence type="ECO:0000256" key="1">
    <source>
        <dbReference type="SAM" id="MobiDB-lite"/>
    </source>
</evidence>
<feature type="compositionally biased region" description="Basic and acidic residues" evidence="1">
    <location>
        <begin position="28"/>
        <end position="37"/>
    </location>
</feature>
<dbReference type="Proteomes" id="UP000235965">
    <property type="component" value="Unassembled WGS sequence"/>
</dbReference>
<dbReference type="AlphaFoldDB" id="A0A2J7QHB3"/>
<feature type="compositionally biased region" description="Basic and acidic residues" evidence="1">
    <location>
        <begin position="1"/>
        <end position="21"/>
    </location>
</feature>
<evidence type="ECO:0000313" key="2">
    <source>
        <dbReference type="EMBL" id="PNF27943.1"/>
    </source>
</evidence>
<name>A0A2J7QHB3_9NEOP</name>
<organism evidence="2 3">
    <name type="scientific">Cryptotermes secundus</name>
    <dbReference type="NCBI Taxonomy" id="105785"/>
    <lineage>
        <taxon>Eukaryota</taxon>
        <taxon>Metazoa</taxon>
        <taxon>Ecdysozoa</taxon>
        <taxon>Arthropoda</taxon>
        <taxon>Hexapoda</taxon>
        <taxon>Insecta</taxon>
        <taxon>Pterygota</taxon>
        <taxon>Neoptera</taxon>
        <taxon>Polyneoptera</taxon>
        <taxon>Dictyoptera</taxon>
        <taxon>Blattodea</taxon>
        <taxon>Blattoidea</taxon>
        <taxon>Termitoidae</taxon>
        <taxon>Kalotermitidae</taxon>
        <taxon>Cryptotermitinae</taxon>
        <taxon>Cryptotermes</taxon>
    </lineage>
</organism>
<keyword evidence="3" id="KW-1185">Reference proteome</keyword>
<dbReference type="InParanoid" id="A0A2J7QHB3"/>
<sequence length="52" mass="6268">MELRRGNRRDNMHTYRMEKKGGHGSSVKHAEIKREDERRGIMCRNNIKRSEL</sequence>
<evidence type="ECO:0000313" key="3">
    <source>
        <dbReference type="Proteomes" id="UP000235965"/>
    </source>
</evidence>
<protein>
    <submittedName>
        <fullName evidence="2">Uncharacterized protein</fullName>
    </submittedName>
</protein>
<gene>
    <name evidence="2" type="ORF">B7P43_G16439</name>
</gene>
<feature type="region of interest" description="Disordered" evidence="1">
    <location>
        <begin position="1"/>
        <end position="37"/>
    </location>
</feature>
<accession>A0A2J7QHB3</accession>
<comment type="caution">
    <text evidence="2">The sequence shown here is derived from an EMBL/GenBank/DDBJ whole genome shotgun (WGS) entry which is preliminary data.</text>
</comment>